<protein>
    <submittedName>
        <fullName evidence="2">PIN domain nuclease, a component of toxin-antitoxin system (PIN domain)</fullName>
    </submittedName>
</protein>
<dbReference type="EMBL" id="CYHE01000012">
    <property type="protein sequence ID" value="CUA99196.1"/>
    <property type="molecule type" value="Genomic_DNA"/>
</dbReference>
<dbReference type="Pfam" id="PF01850">
    <property type="entry name" value="PIN"/>
    <property type="match status" value="1"/>
</dbReference>
<accession>A0A0K6I7Y2</accession>
<evidence type="ECO:0000313" key="2">
    <source>
        <dbReference type="EMBL" id="CUA99196.1"/>
    </source>
</evidence>
<dbReference type="InterPro" id="IPR041705">
    <property type="entry name" value="PIN_Sll0205"/>
</dbReference>
<organism evidence="2 3">
    <name type="scientific">Pannonibacter indicus</name>
    <dbReference type="NCBI Taxonomy" id="466044"/>
    <lineage>
        <taxon>Bacteria</taxon>
        <taxon>Pseudomonadati</taxon>
        <taxon>Pseudomonadota</taxon>
        <taxon>Alphaproteobacteria</taxon>
        <taxon>Hyphomicrobiales</taxon>
        <taxon>Stappiaceae</taxon>
        <taxon>Pannonibacter</taxon>
    </lineage>
</organism>
<name>A0A0K6I7Y2_9HYPH</name>
<dbReference type="RefSeq" id="WP_055456610.1">
    <property type="nucleotide sequence ID" value="NZ_CYHE01000012.1"/>
</dbReference>
<dbReference type="OrthoDB" id="9798990at2"/>
<dbReference type="Proteomes" id="UP000183900">
    <property type="component" value="Unassembled WGS sequence"/>
</dbReference>
<gene>
    <name evidence="2" type="ORF">Ga0061067_11266</name>
</gene>
<dbReference type="Gene3D" id="3.40.50.1010">
    <property type="entry name" value="5'-nuclease"/>
    <property type="match status" value="1"/>
</dbReference>
<dbReference type="SUPFAM" id="SSF88723">
    <property type="entry name" value="PIN domain-like"/>
    <property type="match status" value="1"/>
</dbReference>
<dbReference type="PANTHER" id="PTHR36173:SF2">
    <property type="entry name" value="RIBONUCLEASE VAPC16"/>
    <property type="match status" value="1"/>
</dbReference>
<dbReference type="AlphaFoldDB" id="A0A0K6I7Y2"/>
<dbReference type="InterPro" id="IPR002716">
    <property type="entry name" value="PIN_dom"/>
</dbReference>
<evidence type="ECO:0000313" key="3">
    <source>
        <dbReference type="Proteomes" id="UP000183900"/>
    </source>
</evidence>
<evidence type="ECO:0000259" key="1">
    <source>
        <dbReference type="Pfam" id="PF01850"/>
    </source>
</evidence>
<sequence>MKHLLLDTHAWAWSLTADPRLPQSAIAAIEAAETVSISAISLFEIGQKVRLGKWPEMAPFLHLLPSLAGEQGARLLDVCAEACLLAATLEWPHRDPFDRFIAAVAMTRGMVLVSADTAFDGLDTEPGWRGRVW</sequence>
<dbReference type="InterPro" id="IPR029060">
    <property type="entry name" value="PIN-like_dom_sf"/>
</dbReference>
<reference evidence="3" key="1">
    <citation type="submission" date="2015-08" db="EMBL/GenBank/DDBJ databases">
        <authorList>
            <person name="Varghese N."/>
        </authorList>
    </citation>
    <scope>NUCLEOTIDE SEQUENCE [LARGE SCALE GENOMIC DNA]</scope>
    <source>
        <strain evidence="3">DSM 23407</strain>
    </source>
</reference>
<feature type="domain" description="PIN" evidence="1">
    <location>
        <begin position="5"/>
        <end position="122"/>
    </location>
</feature>
<proteinExistence type="predicted"/>
<dbReference type="InterPro" id="IPR052919">
    <property type="entry name" value="TA_system_RNase"/>
</dbReference>
<dbReference type="CDD" id="cd09872">
    <property type="entry name" value="PIN_Sll0205-like"/>
    <property type="match status" value="1"/>
</dbReference>
<dbReference type="PANTHER" id="PTHR36173">
    <property type="entry name" value="RIBONUCLEASE VAPC16-RELATED"/>
    <property type="match status" value="1"/>
</dbReference>
<keyword evidence="3" id="KW-1185">Reference proteome</keyword>